<evidence type="ECO:0000313" key="2">
    <source>
        <dbReference type="Proteomes" id="UP000767392"/>
    </source>
</evidence>
<dbReference type="EMBL" id="QUAM01000006">
    <property type="protein sequence ID" value="TPR12762.1"/>
    <property type="molecule type" value="Genomic_DNA"/>
</dbReference>
<sequence length="138" mass="16856">MINYPNTNRQFNYKRKIVRPRRKRNKYQAHKVTVDGHKFDSRVEANYYKLLKQQHTDFKLHERFELLPTLRIFGKTYSKRVYTPDFTIYEHGELVEAIDVKGYKITADASLRMRAFIEKYRVPVYIVRNKNNYEKELF</sequence>
<comment type="caution">
    <text evidence="1">The sequence shown here is derived from an EMBL/GenBank/DDBJ whole genome shotgun (WGS) entry which is preliminary data.</text>
</comment>
<protein>
    <submittedName>
        <fullName evidence="1">DUF1064 domain-containing protein</fullName>
    </submittedName>
</protein>
<dbReference type="RefSeq" id="WP_105988559.1">
    <property type="nucleotide sequence ID" value="NZ_POST01000016.1"/>
</dbReference>
<gene>
    <name evidence="1" type="ORF">DY048_07060</name>
</gene>
<proteinExistence type="predicted"/>
<keyword evidence="2" id="KW-1185">Reference proteome</keyword>
<dbReference type="Proteomes" id="UP000767392">
    <property type="component" value="Unassembled WGS sequence"/>
</dbReference>
<dbReference type="Pfam" id="PF06356">
    <property type="entry name" value="DUF1064"/>
    <property type="match status" value="1"/>
</dbReference>
<dbReference type="Gene3D" id="3.40.91.30">
    <property type="match status" value="1"/>
</dbReference>
<organism evidence="1 2">
    <name type="scientific">Apilactobacillus timberlakei</name>
    <dbReference type="NCBI Taxonomy" id="2008380"/>
    <lineage>
        <taxon>Bacteria</taxon>
        <taxon>Bacillati</taxon>
        <taxon>Bacillota</taxon>
        <taxon>Bacilli</taxon>
        <taxon>Lactobacillales</taxon>
        <taxon>Lactobacillaceae</taxon>
        <taxon>Apilactobacillus</taxon>
    </lineage>
</organism>
<name>A0ABY2YRG7_9LACO</name>
<dbReference type="InterPro" id="IPR009414">
    <property type="entry name" value="DUF1064"/>
</dbReference>
<evidence type="ECO:0000313" key="1">
    <source>
        <dbReference type="EMBL" id="TPR12762.1"/>
    </source>
</evidence>
<reference evidence="1 2" key="1">
    <citation type="submission" date="2018-08" db="EMBL/GenBank/DDBJ databases">
        <title>Comparative genomics of wild bee and flower associated Lactobacillus reveals potential adaptation to the bee host.</title>
        <authorList>
            <person name="Vuong H.Q."/>
            <person name="Mcfrederick Q.S."/>
        </authorList>
    </citation>
    <scope>NUCLEOTIDE SEQUENCE [LARGE SCALE GENOMIC DNA]</scope>
    <source>
        <strain evidence="1 2">HV_04</strain>
    </source>
</reference>
<accession>A0ABY2YRG7</accession>